<comment type="caution">
    <text evidence="1">The sequence shown here is derived from an EMBL/GenBank/DDBJ whole genome shotgun (WGS) entry which is preliminary data.</text>
</comment>
<sequence length="84" mass="9245">MRLDTSHRKLVCDGRSPLKGRTKRGPVVLGRSGTVFDQNELYMRLHAGLIDSDMAVFPCAVRSPCRYVLPVQLASPQGLFSAAE</sequence>
<evidence type="ECO:0000313" key="2">
    <source>
        <dbReference type="Proteomes" id="UP001221898"/>
    </source>
</evidence>
<keyword evidence="2" id="KW-1185">Reference proteome</keyword>
<proteinExistence type="predicted"/>
<name>A0AAD7SPZ3_9TELE</name>
<accession>A0AAD7SPZ3</accession>
<dbReference type="AlphaFoldDB" id="A0AAD7SPZ3"/>
<reference evidence="1" key="1">
    <citation type="journal article" date="2023" name="Science">
        <title>Genome structures resolve the early diversification of teleost fishes.</title>
        <authorList>
            <person name="Parey E."/>
            <person name="Louis A."/>
            <person name="Montfort J."/>
            <person name="Bouchez O."/>
            <person name="Roques C."/>
            <person name="Iampietro C."/>
            <person name="Lluch J."/>
            <person name="Castinel A."/>
            <person name="Donnadieu C."/>
            <person name="Desvignes T."/>
            <person name="Floi Bucao C."/>
            <person name="Jouanno E."/>
            <person name="Wen M."/>
            <person name="Mejri S."/>
            <person name="Dirks R."/>
            <person name="Jansen H."/>
            <person name="Henkel C."/>
            <person name="Chen W.J."/>
            <person name="Zahm M."/>
            <person name="Cabau C."/>
            <person name="Klopp C."/>
            <person name="Thompson A.W."/>
            <person name="Robinson-Rechavi M."/>
            <person name="Braasch I."/>
            <person name="Lecointre G."/>
            <person name="Bobe J."/>
            <person name="Postlethwait J.H."/>
            <person name="Berthelot C."/>
            <person name="Roest Crollius H."/>
            <person name="Guiguen Y."/>
        </authorList>
    </citation>
    <scope>NUCLEOTIDE SEQUENCE</scope>
    <source>
        <strain evidence="1">NC1722</strain>
    </source>
</reference>
<gene>
    <name evidence="1" type="ORF">AAFF_G00300520</name>
</gene>
<dbReference type="Proteomes" id="UP001221898">
    <property type="component" value="Unassembled WGS sequence"/>
</dbReference>
<evidence type="ECO:0000313" key="1">
    <source>
        <dbReference type="EMBL" id="KAJ8406478.1"/>
    </source>
</evidence>
<protein>
    <submittedName>
        <fullName evidence="1">Uncharacterized protein</fullName>
    </submittedName>
</protein>
<dbReference type="EMBL" id="JAINUG010000043">
    <property type="protein sequence ID" value="KAJ8406478.1"/>
    <property type="molecule type" value="Genomic_DNA"/>
</dbReference>
<organism evidence="1 2">
    <name type="scientific">Aldrovandia affinis</name>
    <dbReference type="NCBI Taxonomy" id="143900"/>
    <lineage>
        <taxon>Eukaryota</taxon>
        <taxon>Metazoa</taxon>
        <taxon>Chordata</taxon>
        <taxon>Craniata</taxon>
        <taxon>Vertebrata</taxon>
        <taxon>Euteleostomi</taxon>
        <taxon>Actinopterygii</taxon>
        <taxon>Neopterygii</taxon>
        <taxon>Teleostei</taxon>
        <taxon>Notacanthiformes</taxon>
        <taxon>Halosauridae</taxon>
        <taxon>Aldrovandia</taxon>
    </lineage>
</organism>